<dbReference type="InterPro" id="IPR027383">
    <property type="entry name" value="Znf_put"/>
</dbReference>
<sequence length="258" mass="27497">MTDYTDKLSAFLDGELPEAEAREIEKALADDPALQAELEALKAADVVAQEEFAAILDEPVPLELAATIRNAPSGQRAANETGTPSVFNWLSTIAALVVLAIGGGAGYFTGLSQGQQIAAAPGWLADIADYHRVYAGQGRHLVEVPAAEADHIRTWLTKSVGAEVRIPDLTTHGLTFQGARLLVAAGKPVSQLMYTDAEKRVIALCLIQSDAPRDGFQEKNIGAFDMVSWGARNANFVIIGDEDRDDLTLIARSAADQA</sequence>
<reference evidence="3 4" key="1">
    <citation type="submission" date="2017-03" db="EMBL/GenBank/DDBJ databases">
        <authorList>
            <person name="Afonso C.L."/>
            <person name="Miller P.J."/>
            <person name="Scott M.A."/>
            <person name="Spackman E."/>
            <person name="Goraichik I."/>
            <person name="Dimitrov K.M."/>
            <person name="Suarez D.L."/>
            <person name="Swayne D.E."/>
        </authorList>
    </citation>
    <scope>NUCLEOTIDE SEQUENCE [LARGE SCALE GENOMIC DNA]</scope>
    <source>
        <strain evidence="3 4">CECT 7745</strain>
    </source>
</reference>
<proteinExistence type="predicted"/>
<dbReference type="Proteomes" id="UP000193224">
    <property type="component" value="Unassembled WGS sequence"/>
</dbReference>
<dbReference type="AlphaFoldDB" id="A0A1X7BWF0"/>
<keyword evidence="1" id="KW-0812">Transmembrane</keyword>
<evidence type="ECO:0000259" key="2">
    <source>
        <dbReference type="Pfam" id="PF13490"/>
    </source>
</evidence>
<feature type="transmembrane region" description="Helical" evidence="1">
    <location>
        <begin position="86"/>
        <end position="108"/>
    </location>
</feature>
<accession>A0A1X7BWF0</accession>
<evidence type="ECO:0000313" key="4">
    <source>
        <dbReference type="Proteomes" id="UP000193224"/>
    </source>
</evidence>
<name>A0A1X7BWF0_9RHOB</name>
<keyword evidence="1" id="KW-0472">Membrane</keyword>
<dbReference type="EMBL" id="FWXB01000018">
    <property type="protein sequence ID" value="SMC13967.1"/>
    <property type="molecule type" value="Genomic_DNA"/>
</dbReference>
<gene>
    <name evidence="3" type="ORF">ROA7745_03829</name>
</gene>
<organism evidence="3 4">
    <name type="scientific">Roseovarius aestuarii</name>
    <dbReference type="NCBI Taxonomy" id="475083"/>
    <lineage>
        <taxon>Bacteria</taxon>
        <taxon>Pseudomonadati</taxon>
        <taxon>Pseudomonadota</taxon>
        <taxon>Alphaproteobacteria</taxon>
        <taxon>Rhodobacterales</taxon>
        <taxon>Roseobacteraceae</taxon>
        <taxon>Roseovarius</taxon>
    </lineage>
</organism>
<dbReference type="OrthoDB" id="7187254at2"/>
<keyword evidence="4" id="KW-1185">Reference proteome</keyword>
<dbReference type="RefSeq" id="WP_085801887.1">
    <property type="nucleotide sequence ID" value="NZ_FWXB01000018.1"/>
</dbReference>
<protein>
    <recommendedName>
        <fullName evidence="2">Putative zinc-finger domain-containing protein</fullName>
    </recommendedName>
</protein>
<evidence type="ECO:0000313" key="3">
    <source>
        <dbReference type="EMBL" id="SMC13967.1"/>
    </source>
</evidence>
<dbReference type="Pfam" id="PF13490">
    <property type="entry name" value="zf-HC2"/>
    <property type="match status" value="1"/>
</dbReference>
<feature type="domain" description="Putative zinc-finger" evidence="2">
    <location>
        <begin position="3"/>
        <end position="29"/>
    </location>
</feature>
<keyword evidence="1" id="KW-1133">Transmembrane helix</keyword>
<evidence type="ECO:0000256" key="1">
    <source>
        <dbReference type="SAM" id="Phobius"/>
    </source>
</evidence>